<organism evidence="1 2">
    <name type="scientific">Arthroderma benhamiae (strain ATCC MYA-4681 / CBS 112371)</name>
    <name type="common">Trichophyton mentagrophytes</name>
    <dbReference type="NCBI Taxonomy" id="663331"/>
    <lineage>
        <taxon>Eukaryota</taxon>
        <taxon>Fungi</taxon>
        <taxon>Dikarya</taxon>
        <taxon>Ascomycota</taxon>
        <taxon>Pezizomycotina</taxon>
        <taxon>Eurotiomycetes</taxon>
        <taxon>Eurotiomycetidae</taxon>
        <taxon>Onygenales</taxon>
        <taxon>Arthrodermataceae</taxon>
        <taxon>Trichophyton</taxon>
    </lineage>
</organism>
<accession>D4ARA6</accession>
<dbReference type="KEGG" id="abe:ARB_06646"/>
<comment type="caution">
    <text evidence="1">The sequence shown here is derived from an EMBL/GenBank/DDBJ whole genome shotgun (WGS) entry which is preliminary data.</text>
</comment>
<dbReference type="GeneID" id="9527192"/>
<dbReference type="HOGENOM" id="CLU_2276814_0_0_1"/>
<name>D4ARA6_ARTBC</name>
<keyword evidence="2" id="KW-1185">Reference proteome</keyword>
<dbReference type="EMBL" id="ABSU01000006">
    <property type="protein sequence ID" value="EFE34249.1"/>
    <property type="molecule type" value="Genomic_DNA"/>
</dbReference>
<evidence type="ECO:0000313" key="2">
    <source>
        <dbReference type="Proteomes" id="UP000008866"/>
    </source>
</evidence>
<proteinExistence type="predicted"/>
<dbReference type="AlphaFoldDB" id="D4ARA6"/>
<dbReference type="RefSeq" id="XP_003014889.1">
    <property type="nucleotide sequence ID" value="XM_003014843.1"/>
</dbReference>
<sequence>MKRDGEEEKIQWKRRRRRRQVDMLTYEGYGMVLDFVVVKVASSSETGEGGGGGGGGANGGVTSGIMPILLMGQVEEKAVSSFICSQKDGKKLDEDIPLLPWC</sequence>
<gene>
    <name evidence="1" type="ORF">ARB_06646</name>
</gene>
<protein>
    <submittedName>
        <fullName evidence="1">Uncharacterized protein</fullName>
    </submittedName>
</protein>
<reference evidence="2" key="1">
    <citation type="journal article" date="2011" name="Genome Biol.">
        <title>Comparative and functional genomics provide insights into the pathogenicity of dermatophytic fungi.</title>
        <authorList>
            <person name="Burmester A."/>
            <person name="Shelest E."/>
            <person name="Gloeckner G."/>
            <person name="Heddergott C."/>
            <person name="Schindler S."/>
            <person name="Staib P."/>
            <person name="Heidel A."/>
            <person name="Felder M."/>
            <person name="Petzold A."/>
            <person name="Szafranski K."/>
            <person name="Feuermann M."/>
            <person name="Pedruzzi I."/>
            <person name="Priebe S."/>
            <person name="Groth M."/>
            <person name="Winkler R."/>
            <person name="Li W."/>
            <person name="Kniemeyer O."/>
            <person name="Schroeckh V."/>
            <person name="Hertweck C."/>
            <person name="Hube B."/>
            <person name="White T.C."/>
            <person name="Platzer M."/>
            <person name="Guthke R."/>
            <person name="Heitman J."/>
            <person name="Woestemeyer J."/>
            <person name="Zipfel P.F."/>
            <person name="Monod M."/>
            <person name="Brakhage A.A."/>
        </authorList>
    </citation>
    <scope>NUCLEOTIDE SEQUENCE [LARGE SCALE GENOMIC DNA]</scope>
    <source>
        <strain evidence="2">ATCC MYA-4681 / CBS 112371</strain>
    </source>
</reference>
<evidence type="ECO:0000313" key="1">
    <source>
        <dbReference type="EMBL" id="EFE34249.1"/>
    </source>
</evidence>
<dbReference type="Proteomes" id="UP000008866">
    <property type="component" value="Unassembled WGS sequence"/>
</dbReference>